<organism evidence="1">
    <name type="scientific">viral metagenome</name>
    <dbReference type="NCBI Taxonomy" id="1070528"/>
    <lineage>
        <taxon>unclassified sequences</taxon>
        <taxon>metagenomes</taxon>
        <taxon>organismal metagenomes</taxon>
    </lineage>
</organism>
<protein>
    <submittedName>
        <fullName evidence="1">Uncharacterized protein</fullName>
    </submittedName>
</protein>
<sequence>MAYSGCCDKTIENEYGEVDLHKVAIIDILFNRKISAEIYCRMWSEHEFDGFFDNGSPTCYCGLKQNYDFEWYEILKEMNT</sequence>
<dbReference type="EMBL" id="MT142351">
    <property type="protein sequence ID" value="QJA78727.1"/>
    <property type="molecule type" value="Genomic_DNA"/>
</dbReference>
<gene>
    <name evidence="1" type="ORF">MM415A01018_0003</name>
</gene>
<dbReference type="AlphaFoldDB" id="A0A6M3KA44"/>
<evidence type="ECO:0000313" key="1">
    <source>
        <dbReference type="EMBL" id="QJA78727.1"/>
    </source>
</evidence>
<accession>A0A6M3KA44</accession>
<name>A0A6M3KA44_9ZZZZ</name>
<reference evidence="1" key="1">
    <citation type="submission" date="2020-03" db="EMBL/GenBank/DDBJ databases">
        <title>The deep terrestrial virosphere.</title>
        <authorList>
            <person name="Holmfeldt K."/>
            <person name="Nilsson E."/>
            <person name="Simone D."/>
            <person name="Lopez-Fernandez M."/>
            <person name="Wu X."/>
            <person name="de Brujin I."/>
            <person name="Lundin D."/>
            <person name="Andersson A."/>
            <person name="Bertilsson S."/>
            <person name="Dopson M."/>
        </authorList>
    </citation>
    <scope>NUCLEOTIDE SEQUENCE</scope>
    <source>
        <strain evidence="1">MM415A01018</strain>
    </source>
</reference>
<proteinExistence type="predicted"/>